<dbReference type="EMBL" id="BQNB010013708">
    <property type="protein sequence ID" value="GJT19330.1"/>
    <property type="molecule type" value="Genomic_DNA"/>
</dbReference>
<feature type="region of interest" description="Disordered" evidence="2">
    <location>
        <begin position="37"/>
        <end position="74"/>
    </location>
</feature>
<dbReference type="InterPro" id="IPR054722">
    <property type="entry name" value="PolX-like_BBD"/>
</dbReference>
<protein>
    <recommendedName>
        <fullName evidence="3">Retrovirus-related Pol polyprotein from transposon TNT 1-94-like beta-barrel domain-containing protein</fullName>
    </recommendedName>
</protein>
<feature type="domain" description="Retrovirus-related Pol polyprotein from transposon TNT 1-94-like beta-barrel" evidence="3">
    <location>
        <begin position="355"/>
        <end position="394"/>
    </location>
</feature>
<feature type="coiled-coil region" evidence="1">
    <location>
        <begin position="298"/>
        <end position="325"/>
    </location>
</feature>
<name>A0ABQ5BWT3_9ASTR</name>
<keyword evidence="5" id="KW-1185">Reference proteome</keyword>
<accession>A0ABQ5BWT3</accession>
<organism evidence="4 5">
    <name type="scientific">Tanacetum coccineum</name>
    <dbReference type="NCBI Taxonomy" id="301880"/>
    <lineage>
        <taxon>Eukaryota</taxon>
        <taxon>Viridiplantae</taxon>
        <taxon>Streptophyta</taxon>
        <taxon>Embryophyta</taxon>
        <taxon>Tracheophyta</taxon>
        <taxon>Spermatophyta</taxon>
        <taxon>Magnoliopsida</taxon>
        <taxon>eudicotyledons</taxon>
        <taxon>Gunneridae</taxon>
        <taxon>Pentapetalae</taxon>
        <taxon>asterids</taxon>
        <taxon>campanulids</taxon>
        <taxon>Asterales</taxon>
        <taxon>Asteraceae</taxon>
        <taxon>Asteroideae</taxon>
        <taxon>Anthemideae</taxon>
        <taxon>Anthemidinae</taxon>
        <taxon>Tanacetum</taxon>
    </lineage>
</organism>
<dbReference type="Pfam" id="PF22936">
    <property type="entry name" value="Pol_BBD"/>
    <property type="match status" value="1"/>
</dbReference>
<feature type="compositionally biased region" description="Polar residues" evidence="2">
    <location>
        <begin position="47"/>
        <end position="61"/>
    </location>
</feature>
<evidence type="ECO:0000259" key="3">
    <source>
        <dbReference type="Pfam" id="PF22936"/>
    </source>
</evidence>
<evidence type="ECO:0000313" key="4">
    <source>
        <dbReference type="EMBL" id="GJT19330.1"/>
    </source>
</evidence>
<feature type="compositionally biased region" description="Low complexity" evidence="2">
    <location>
        <begin position="37"/>
        <end position="46"/>
    </location>
</feature>
<proteinExistence type="predicted"/>
<reference evidence="4" key="2">
    <citation type="submission" date="2022-01" db="EMBL/GenBank/DDBJ databases">
        <authorList>
            <person name="Yamashiro T."/>
            <person name="Shiraishi A."/>
            <person name="Satake H."/>
            <person name="Nakayama K."/>
        </authorList>
    </citation>
    <scope>NUCLEOTIDE SEQUENCE</scope>
</reference>
<evidence type="ECO:0000256" key="1">
    <source>
        <dbReference type="SAM" id="Coils"/>
    </source>
</evidence>
<evidence type="ECO:0000256" key="2">
    <source>
        <dbReference type="SAM" id="MobiDB-lite"/>
    </source>
</evidence>
<comment type="caution">
    <text evidence="4">The sequence shown here is derived from an EMBL/GenBank/DDBJ whole genome shotgun (WGS) entry which is preliminary data.</text>
</comment>
<dbReference type="Proteomes" id="UP001151760">
    <property type="component" value="Unassembled WGS sequence"/>
</dbReference>
<evidence type="ECO:0000313" key="5">
    <source>
        <dbReference type="Proteomes" id="UP001151760"/>
    </source>
</evidence>
<reference evidence="4" key="1">
    <citation type="journal article" date="2022" name="Int. J. Mol. Sci.">
        <title>Draft Genome of Tanacetum Coccineum: Genomic Comparison of Closely Related Tanacetum-Family Plants.</title>
        <authorList>
            <person name="Yamashiro T."/>
            <person name="Shiraishi A."/>
            <person name="Nakayama K."/>
            <person name="Satake H."/>
        </authorList>
    </citation>
    <scope>NUCLEOTIDE SEQUENCE</scope>
</reference>
<sequence>MAEFPQIDSGLAALVFKQGDDLIDAINKMMTFLSTTSHSSTLIPSTNNQLRNSSNPRQQATIHDGRCSKPKRKRDATRFKEKVLLVEAQGNGKVLNEEELEFLADPGVVESPVYNRHLHIIGSNRANCAYGSQPHLQLFYDNNLKQAIGFQNLFYLKKAPQIRLMLYDGSVIAKETNVISIADSEETLMLEEESRSKMFLNKQYPTAFTPITGLLSASSPVEKLRPHRNFPKDQPTELIKQHNMVEKDEYNRLSKRFSELEQHCISLEIAMQLNKEIFQKNNISVNQTEPLFDQLFELNNLKADLQAKDTRIKKLKAQIKRVNETSTTESVKRDLDEIKTINIELEHRVVQIILWYLDSGCSKHMTRDGSQLTNFIHKFLGTVKFGNDQVAKIMDLEVAFRKHTCFVRNLDGVNLISGSRGTNLYSLSIRDMMASSPICLLSKSTKTKPWKKQEQTHNLNLKISIKKNYTSATWIIVPKLCKLNGKKYIHSIVDDYSRFTWVKFLASKDEALDFIIKFQKMDNQLD</sequence>
<keyword evidence="1" id="KW-0175">Coiled coil</keyword>
<gene>
    <name evidence="4" type="ORF">Tco_0878036</name>
</gene>